<dbReference type="GO" id="GO:0005524">
    <property type="term" value="F:ATP binding"/>
    <property type="evidence" value="ECO:0007669"/>
    <property type="project" value="InterPro"/>
</dbReference>
<dbReference type="RefSeq" id="WP_015763962.1">
    <property type="nucleotide sequence ID" value="NZ_CP039375.1"/>
</dbReference>
<feature type="domain" description="AAA+ ATPase" evidence="1">
    <location>
        <begin position="228"/>
        <end position="406"/>
    </location>
</feature>
<dbReference type="KEGG" id="halz:E5139_02345"/>
<dbReference type="CDD" id="cd00009">
    <property type="entry name" value="AAA"/>
    <property type="match status" value="1"/>
</dbReference>
<name>A0A4D6KEY7_9EURY</name>
<dbReference type="GeneID" id="42177740"/>
<organism evidence="2 3">
    <name type="scientific">Halomicrobium mukohataei</name>
    <dbReference type="NCBI Taxonomy" id="57705"/>
    <lineage>
        <taxon>Archaea</taxon>
        <taxon>Methanobacteriati</taxon>
        <taxon>Methanobacteriota</taxon>
        <taxon>Stenosarchaea group</taxon>
        <taxon>Halobacteria</taxon>
        <taxon>Halobacteriales</taxon>
        <taxon>Haloarculaceae</taxon>
        <taxon>Halomicrobium</taxon>
    </lineage>
</organism>
<dbReference type="InterPro" id="IPR011704">
    <property type="entry name" value="ATPase_dyneun-rel_AAA"/>
</dbReference>
<dbReference type="GO" id="GO:0016887">
    <property type="term" value="F:ATP hydrolysis activity"/>
    <property type="evidence" value="ECO:0007669"/>
    <property type="project" value="InterPro"/>
</dbReference>
<evidence type="ECO:0000313" key="3">
    <source>
        <dbReference type="Proteomes" id="UP000297053"/>
    </source>
</evidence>
<dbReference type="PANTHER" id="PTHR37291">
    <property type="entry name" value="5-METHYLCYTOSINE-SPECIFIC RESTRICTION ENZYME B"/>
    <property type="match status" value="1"/>
</dbReference>
<protein>
    <submittedName>
        <fullName evidence="2">AAA family ATPase</fullName>
    </submittedName>
</protein>
<gene>
    <name evidence="2" type="ORF">E5139_02345</name>
</gene>
<dbReference type="OMA" id="GGNESHW"/>
<evidence type="ECO:0000313" key="2">
    <source>
        <dbReference type="EMBL" id="QCD64533.1"/>
    </source>
</evidence>
<dbReference type="AlphaFoldDB" id="A0A4D6KEY7"/>
<reference evidence="2 3" key="1">
    <citation type="submission" date="2019-04" db="EMBL/GenBank/DDBJ databases">
        <title>Complete genome sequence of Arthrobacter sp. ZXY-2 associated with effective atrazine degradation and salt adaptation.</title>
        <authorList>
            <person name="Zhao X."/>
        </authorList>
    </citation>
    <scope>NUCLEOTIDE SEQUENCE [LARGE SCALE GENOMIC DNA]</scope>
    <source>
        <strain evidence="3">ZP60</strain>
    </source>
</reference>
<dbReference type="Proteomes" id="UP000297053">
    <property type="component" value="Chromosome"/>
</dbReference>
<dbReference type="SMART" id="SM00382">
    <property type="entry name" value="AAA"/>
    <property type="match status" value="1"/>
</dbReference>
<dbReference type="InterPro" id="IPR027417">
    <property type="entry name" value="P-loop_NTPase"/>
</dbReference>
<dbReference type="Gene3D" id="3.40.50.300">
    <property type="entry name" value="P-loop containing nucleotide triphosphate hydrolases"/>
    <property type="match status" value="1"/>
</dbReference>
<dbReference type="Pfam" id="PF07728">
    <property type="entry name" value="AAA_5"/>
    <property type="match status" value="1"/>
</dbReference>
<evidence type="ECO:0000259" key="1">
    <source>
        <dbReference type="SMART" id="SM00382"/>
    </source>
</evidence>
<dbReference type="EMBL" id="CP039375">
    <property type="protein sequence ID" value="QCD64533.1"/>
    <property type="molecule type" value="Genomic_DNA"/>
</dbReference>
<proteinExistence type="predicted"/>
<reference evidence="2 3" key="2">
    <citation type="submission" date="2019-04" db="EMBL/GenBank/DDBJ databases">
        <authorList>
            <person name="Yang S."/>
            <person name="Wei W."/>
        </authorList>
    </citation>
    <scope>NUCLEOTIDE SEQUENCE [LARGE SCALE GENOMIC DNA]</scope>
    <source>
        <strain evidence="3">ZP60</strain>
    </source>
</reference>
<sequence length="530" mass="59212">MTYDGPGVFRAPIANSAAQENFQRTVRDGIAAERIERFTDRTLDNDPVRLWGTKQSIEGTWNNIEAGDFLLFYRDGTYEYAAKVLGTERNEPLAKDVWPNYEEGSPWLCVIYLDEPVELGVDSSEVHGLAGYDIDYPMGFSPLNEMGIGGLRGKYGSIESFVYGDRTEDDSAVEQTRSDTTTARIDVDSQPEFELPDSILDGLHFPSGEDHEDRVTELLGELEDALNAGKHIILTGPPGTGKTEIARRVAGYLAEAETDFYTGYQTTTATADWSTFETVGGYMPSEEGGDDLSFEPGQVLHCFKRDEQQRNDLLVIDEINRSDIDKSFGQLFTLLSGQGISLPFTREGSQIDIRPGSETEKSDLPPHQYLMPSSWRIFATMNSYDKTSLYEMSYAFMRRFAFVYVDAPTVPEDDDARRQLVRTYADVWDLDVADDLVAAIGDVWFVMNNAADERKIGPAIVRDMLSHVRGTPPAQRDRVVTQAVLSYVFPQLEGVRKREAVIARLAEIDAIDSSRLRSVASDVLQVRPDG</sequence>
<dbReference type="SUPFAM" id="SSF52540">
    <property type="entry name" value="P-loop containing nucleoside triphosphate hydrolases"/>
    <property type="match status" value="1"/>
</dbReference>
<dbReference type="InterPro" id="IPR052934">
    <property type="entry name" value="Methyl-DNA_Rec/Restrict_Enz"/>
</dbReference>
<dbReference type="PANTHER" id="PTHR37291:SF1">
    <property type="entry name" value="TYPE IV METHYL-DIRECTED RESTRICTION ENZYME ECOKMCRB SUBUNIT"/>
    <property type="match status" value="1"/>
</dbReference>
<accession>A0A4D6KEY7</accession>
<dbReference type="InterPro" id="IPR003593">
    <property type="entry name" value="AAA+_ATPase"/>
</dbReference>